<dbReference type="Proteomes" id="UP000050482">
    <property type="component" value="Unassembled WGS sequence"/>
</dbReference>
<comment type="caution">
    <text evidence="1">The sequence shown here is derived from an EMBL/GenBank/DDBJ whole genome shotgun (WGS) entry which is preliminary data.</text>
</comment>
<proteinExistence type="predicted"/>
<evidence type="ECO:0000313" key="1">
    <source>
        <dbReference type="EMBL" id="KPV42531.1"/>
    </source>
</evidence>
<dbReference type="Pfam" id="PF06042">
    <property type="entry name" value="NTP_transf_6"/>
    <property type="match status" value="1"/>
</dbReference>
<dbReference type="EMBL" id="LJCO01000075">
    <property type="protein sequence ID" value="KPV42531.1"/>
    <property type="molecule type" value="Genomic_DNA"/>
</dbReference>
<protein>
    <recommendedName>
        <fullName evidence="3">Nucleotidyltransferase family protein</fullName>
    </recommendedName>
</protein>
<accession>A0A0P9EUA5</accession>
<keyword evidence="2" id="KW-1185">Reference proteome</keyword>
<name>A0A0P9EUA5_9BACL</name>
<organism evidence="1 2">
    <name type="scientific">Alicyclobacillus ferrooxydans</name>
    <dbReference type="NCBI Taxonomy" id="471514"/>
    <lineage>
        <taxon>Bacteria</taxon>
        <taxon>Bacillati</taxon>
        <taxon>Bacillota</taxon>
        <taxon>Bacilli</taxon>
        <taxon>Bacillales</taxon>
        <taxon>Alicyclobacillaceae</taxon>
        <taxon>Alicyclobacillus</taxon>
    </lineage>
</organism>
<gene>
    <name evidence="1" type="ORF">AN477_16945</name>
</gene>
<dbReference type="AlphaFoldDB" id="A0A0P9EUA5"/>
<reference evidence="1 2" key="1">
    <citation type="submission" date="2015-09" db="EMBL/GenBank/DDBJ databases">
        <title>Draft genome sequence of Alicyclobacillus ferrooxydans DSM 22381.</title>
        <authorList>
            <person name="Hemp J."/>
        </authorList>
    </citation>
    <scope>NUCLEOTIDE SEQUENCE [LARGE SCALE GENOMIC DNA]</scope>
    <source>
        <strain evidence="1 2">TC-34</strain>
    </source>
</reference>
<sequence>MLISTEKDVLHLIKDDQLVMTVIRAAKTLGLPDWWICAGFVRSKVWDTLQGFTSRTEVPDVDVIYFNPESVNESEEKQYEAKLRNIVPVVPWSVKNEARMHLVNDIPPYSSAVDAISKFPETVTSLGVKLNDDDELVLIAPHGVEDLFNFHVRPTPYFEETIERAQIYETRLLKKNWGATWDKVSVTHTTLLLR</sequence>
<evidence type="ECO:0000313" key="2">
    <source>
        <dbReference type="Proteomes" id="UP000050482"/>
    </source>
</evidence>
<dbReference type="PANTHER" id="PTHR39166:SF1">
    <property type="entry name" value="BLL1166 PROTEIN"/>
    <property type="match status" value="1"/>
</dbReference>
<dbReference type="PATRIC" id="fig|471514.4.peg.3879"/>
<dbReference type="InterPro" id="IPR009267">
    <property type="entry name" value="NTP_transf_6"/>
</dbReference>
<dbReference type="STRING" id="471514.AN477_16945"/>
<dbReference type="PANTHER" id="PTHR39166">
    <property type="entry name" value="BLL1166 PROTEIN"/>
    <property type="match status" value="1"/>
</dbReference>
<evidence type="ECO:0008006" key="3">
    <source>
        <dbReference type="Google" id="ProtNLM"/>
    </source>
</evidence>
<dbReference type="OrthoDB" id="1901124at2"/>
<dbReference type="RefSeq" id="WP_054970364.1">
    <property type="nucleotide sequence ID" value="NZ_LJCO01000075.1"/>
</dbReference>